<dbReference type="EMBL" id="ACEC01000119">
    <property type="protein sequence ID" value="EEG28971.1"/>
    <property type="molecule type" value="Genomic_DNA"/>
</dbReference>
<dbReference type="AlphaFoldDB" id="C0EHP1"/>
<evidence type="ECO:0000313" key="2">
    <source>
        <dbReference type="Proteomes" id="UP000003340"/>
    </source>
</evidence>
<proteinExistence type="predicted"/>
<dbReference type="Proteomes" id="UP000003340">
    <property type="component" value="Unassembled WGS sequence"/>
</dbReference>
<dbReference type="STRING" id="537013.CLOSTMETH_03386"/>
<name>C0EHP1_9FIRM</name>
<gene>
    <name evidence="1" type="ORF">CLOSTMETH_03386</name>
</gene>
<dbReference type="HOGENOM" id="CLU_2877927_0_0_9"/>
<accession>C0EHP1</accession>
<comment type="caution">
    <text evidence="1">The sequence shown here is derived from an EMBL/GenBank/DDBJ whole genome shotgun (WGS) entry which is preliminary data.</text>
</comment>
<reference evidence="1 2" key="2">
    <citation type="submission" date="2009-02" db="EMBL/GenBank/DDBJ databases">
        <title>Draft genome sequence of Clostridium methylpentosum (DSM 5476).</title>
        <authorList>
            <person name="Sudarsanam P."/>
            <person name="Ley R."/>
            <person name="Guruge J."/>
            <person name="Turnbaugh P.J."/>
            <person name="Mahowald M."/>
            <person name="Liep D."/>
            <person name="Gordon J."/>
        </authorList>
    </citation>
    <scope>NUCLEOTIDE SEQUENCE [LARGE SCALE GENOMIC DNA]</scope>
    <source>
        <strain evidence="1 2">DSM 5476</strain>
    </source>
</reference>
<keyword evidence="2" id="KW-1185">Reference proteome</keyword>
<reference evidence="1 2" key="1">
    <citation type="submission" date="2009-01" db="EMBL/GenBank/DDBJ databases">
        <authorList>
            <person name="Fulton L."/>
            <person name="Clifton S."/>
            <person name="Fulton B."/>
            <person name="Xu J."/>
            <person name="Minx P."/>
            <person name="Pepin K.H."/>
            <person name="Johnson M."/>
            <person name="Bhonagiri V."/>
            <person name="Nash W.E."/>
            <person name="Mardis E.R."/>
            <person name="Wilson R.K."/>
        </authorList>
    </citation>
    <scope>NUCLEOTIDE SEQUENCE [LARGE SCALE GENOMIC DNA]</scope>
    <source>
        <strain evidence="1 2">DSM 5476</strain>
    </source>
</reference>
<protein>
    <submittedName>
        <fullName evidence="1">Uncharacterized protein</fullName>
    </submittedName>
</protein>
<sequence length="63" mass="6897">MHQPKGGYTSAPLERQSKRFDVSHIVTAGVSPWAKPPLPFPSLSAESEGFLFSPAVPVVFMKR</sequence>
<evidence type="ECO:0000313" key="1">
    <source>
        <dbReference type="EMBL" id="EEG28971.1"/>
    </source>
</evidence>
<organism evidence="1 2">
    <name type="scientific">[Clostridium] methylpentosum DSM 5476</name>
    <dbReference type="NCBI Taxonomy" id="537013"/>
    <lineage>
        <taxon>Bacteria</taxon>
        <taxon>Bacillati</taxon>
        <taxon>Bacillota</taxon>
        <taxon>Clostridia</taxon>
        <taxon>Eubacteriales</taxon>
        <taxon>Oscillospiraceae</taxon>
        <taxon>Oscillospiraceae incertae sedis</taxon>
    </lineage>
</organism>